<sequence>MTDGFEVLVHDVIEAITTSPFFTRVLPAATSLFAVLSEKYVGRISANAAFESLSEIRSCGRLGPEIDGTTVERSSSTTCENRGAINGSCHNPCNFAYFSTNAT</sequence>
<evidence type="ECO:0000313" key="1">
    <source>
        <dbReference type="EMBL" id="CAB4832709.1"/>
    </source>
</evidence>
<organism evidence="1">
    <name type="scientific">freshwater metagenome</name>
    <dbReference type="NCBI Taxonomy" id="449393"/>
    <lineage>
        <taxon>unclassified sequences</taxon>
        <taxon>metagenomes</taxon>
        <taxon>ecological metagenomes</taxon>
    </lineage>
</organism>
<evidence type="ECO:0000313" key="2">
    <source>
        <dbReference type="EMBL" id="CAB5241373.1"/>
    </source>
</evidence>
<gene>
    <name evidence="1" type="ORF">UFOPK3181_01114</name>
    <name evidence="2" type="ORF">UFOPK3520_01089</name>
</gene>
<dbReference type="EMBL" id="CAFABG010000121">
    <property type="protein sequence ID" value="CAB4832709.1"/>
    <property type="molecule type" value="Genomic_DNA"/>
</dbReference>
<dbReference type="EMBL" id="CAFBSF010000113">
    <property type="protein sequence ID" value="CAB5241373.1"/>
    <property type="molecule type" value="Genomic_DNA"/>
</dbReference>
<reference evidence="1" key="1">
    <citation type="submission" date="2020-05" db="EMBL/GenBank/DDBJ databases">
        <authorList>
            <person name="Chiriac C."/>
            <person name="Salcher M."/>
            <person name="Ghai R."/>
            <person name="Kavagutti S V."/>
        </authorList>
    </citation>
    <scope>NUCLEOTIDE SEQUENCE</scope>
</reference>
<name>A0A6J7AKM6_9ZZZZ</name>
<proteinExistence type="predicted"/>
<dbReference type="AlphaFoldDB" id="A0A6J7AKM6"/>
<protein>
    <submittedName>
        <fullName evidence="1">Unannotated protein</fullName>
    </submittedName>
</protein>
<accession>A0A6J7AKM6</accession>